<reference evidence="2" key="1">
    <citation type="journal article" date="2023" name="Hortic. Res.">
        <title>A chromosome-level phased genome enabling allele-level studies in sweet orange: a case study on citrus Huanglongbing tolerance.</title>
        <authorList>
            <person name="Wu B."/>
            <person name="Yu Q."/>
            <person name="Deng Z."/>
            <person name="Duan Y."/>
            <person name="Luo F."/>
            <person name="Gmitter F. Jr."/>
        </authorList>
    </citation>
    <scope>NUCLEOTIDE SEQUENCE [LARGE SCALE GENOMIC DNA]</scope>
    <source>
        <strain evidence="2">cv. Valencia</strain>
    </source>
</reference>
<comment type="caution">
    <text evidence="1">The sequence shown here is derived from an EMBL/GenBank/DDBJ whole genome shotgun (WGS) entry which is preliminary data.</text>
</comment>
<dbReference type="Proteomes" id="UP000829398">
    <property type="component" value="Chromosome 4"/>
</dbReference>
<name>A0ACB8LD93_CITSI</name>
<proteinExistence type="predicted"/>
<dbReference type="EMBL" id="CM039173">
    <property type="protein sequence ID" value="KAH9771277.1"/>
    <property type="molecule type" value="Genomic_DNA"/>
</dbReference>
<evidence type="ECO:0000313" key="2">
    <source>
        <dbReference type="Proteomes" id="UP000829398"/>
    </source>
</evidence>
<gene>
    <name evidence="1" type="ORF">KPL71_012647</name>
</gene>
<accession>A0ACB8LD93</accession>
<organism evidence="1 2">
    <name type="scientific">Citrus sinensis</name>
    <name type="common">Sweet orange</name>
    <name type="synonym">Citrus aurantium var. sinensis</name>
    <dbReference type="NCBI Taxonomy" id="2711"/>
    <lineage>
        <taxon>Eukaryota</taxon>
        <taxon>Viridiplantae</taxon>
        <taxon>Streptophyta</taxon>
        <taxon>Embryophyta</taxon>
        <taxon>Tracheophyta</taxon>
        <taxon>Spermatophyta</taxon>
        <taxon>Magnoliopsida</taxon>
        <taxon>eudicotyledons</taxon>
        <taxon>Gunneridae</taxon>
        <taxon>Pentapetalae</taxon>
        <taxon>rosids</taxon>
        <taxon>malvids</taxon>
        <taxon>Sapindales</taxon>
        <taxon>Rutaceae</taxon>
        <taxon>Aurantioideae</taxon>
        <taxon>Citrus</taxon>
    </lineage>
</organism>
<protein>
    <submittedName>
        <fullName evidence="1">Uncharacterized protein</fullName>
    </submittedName>
</protein>
<sequence>MQPYKRLIIKCKKLVMKRNKSLVSNEEEVNGSKKRKIMLRSFVWKYFSKLLGGERVKCHYCGKSHAVHSTNSGTSGLKNHLDRCKVRKKLKAANDAKQQTLVRKKGKGTYDGTAKLMHVGFNRESCRMAFVKVIIKDELLFRFVEAEGFLEFMETCCPKFEVQSQRTITNDILELY</sequence>
<keyword evidence="2" id="KW-1185">Reference proteome</keyword>
<evidence type="ECO:0000313" key="1">
    <source>
        <dbReference type="EMBL" id="KAH9771277.1"/>
    </source>
</evidence>